<comment type="caution">
    <text evidence="3">The sequence shown here is derived from an EMBL/GenBank/DDBJ whole genome shotgun (WGS) entry which is preliminary data.</text>
</comment>
<proteinExistence type="predicted"/>
<dbReference type="PANTHER" id="PTHR35870:SF1">
    <property type="entry name" value="PROTEIN, PUTATIVE (AFU_ORTHOLOGUE AFUA_5G03330)-RELATED"/>
    <property type="match status" value="1"/>
</dbReference>
<protein>
    <recommendedName>
        <fullName evidence="5">Oxidoreductase AflY</fullName>
    </recommendedName>
</protein>
<dbReference type="InterPro" id="IPR025337">
    <property type="entry name" value="Questin_oxidase-like"/>
</dbReference>
<accession>A0AAD5YY17</accession>
<dbReference type="Proteomes" id="UP001213000">
    <property type="component" value="Unassembled WGS sequence"/>
</dbReference>
<evidence type="ECO:0000256" key="2">
    <source>
        <dbReference type="SAM" id="MobiDB-lite"/>
    </source>
</evidence>
<evidence type="ECO:0000313" key="3">
    <source>
        <dbReference type="EMBL" id="KAJ3572059.1"/>
    </source>
</evidence>
<reference evidence="3" key="1">
    <citation type="submission" date="2022-07" db="EMBL/GenBank/DDBJ databases">
        <title>Genome Sequence of Leucocoprinus birnbaumii.</title>
        <authorList>
            <person name="Buettner E."/>
        </authorList>
    </citation>
    <scope>NUCLEOTIDE SEQUENCE</scope>
    <source>
        <strain evidence="3">VT141</strain>
    </source>
</reference>
<gene>
    <name evidence="3" type="ORF">NP233_g3334</name>
</gene>
<dbReference type="AlphaFoldDB" id="A0AAD5YY17"/>
<sequence>MVRQKLIPERLCASVKCARNAPIESPIRLTRPIETVLTHLTLSLAMNARSGRNRSSTSKVSKIMDQTIRKPEKLKIAIEEADELEAARASKDMELPRPKFLSSPSTLAPGRSETGVLNIAPLLPTSVAMPSDVDSEFLFPTPSLPPSVLAPHQWPGITPESTEALKDVLKDNHKRWHIFFNDKGYHNHSMHQAIANWSLGVDGAVIKAAYELHSEEQRPAFESPEPITESNFEKHLGNEKFYDAYINFYTDFARKRGIDKTLETFIFSRKYNTNSAEMLSRFLSGLLHPMIHVGYGAEFGLPVMLVEGLASTSVHHSTVSKLLPKAFFDAIWFVADPTAPNVPGYISSVTGTIRSAASYIVPRIAPTPATTNENVHALTILARVAADSRLTLPSDLDELKLVDNTIADHADLIREYAMQWSIDLSKPGELGRKIEEISWMVVVIYGVAGWTWAQQVKQGTQGPFHADFFFVHLVTSSAFIPSIIARIHDSPHSQIAFLRSYFAVALSVYVSRARPKLDVASFFKSSSASDKPLPAHKLPTPSEDALPGQDSISARVPDAWLPLIQTTIVHPDEHLPKSIRTLASLASKLGKTPRGAFGSSEVCAEGAIKTELPGAEYLDGTLFIRVAGLTSARMGRVGQGEKANHWDHDGFYEDPKVAEEARKKMQDMPVD</sequence>
<dbReference type="GO" id="GO:0016491">
    <property type="term" value="F:oxidoreductase activity"/>
    <property type="evidence" value="ECO:0007669"/>
    <property type="project" value="UniProtKB-KW"/>
</dbReference>
<feature type="region of interest" description="Disordered" evidence="2">
    <location>
        <begin position="526"/>
        <end position="548"/>
    </location>
</feature>
<dbReference type="PANTHER" id="PTHR35870">
    <property type="entry name" value="PROTEIN, PUTATIVE (AFU_ORTHOLOGUE AFUA_5G03330)-RELATED"/>
    <property type="match status" value="1"/>
</dbReference>
<dbReference type="Pfam" id="PF14027">
    <property type="entry name" value="Questin_oxidase"/>
    <property type="match status" value="1"/>
</dbReference>
<organism evidence="3 4">
    <name type="scientific">Leucocoprinus birnbaumii</name>
    <dbReference type="NCBI Taxonomy" id="56174"/>
    <lineage>
        <taxon>Eukaryota</taxon>
        <taxon>Fungi</taxon>
        <taxon>Dikarya</taxon>
        <taxon>Basidiomycota</taxon>
        <taxon>Agaricomycotina</taxon>
        <taxon>Agaricomycetes</taxon>
        <taxon>Agaricomycetidae</taxon>
        <taxon>Agaricales</taxon>
        <taxon>Agaricineae</taxon>
        <taxon>Agaricaceae</taxon>
        <taxon>Leucocoprinus</taxon>
    </lineage>
</organism>
<dbReference type="EMBL" id="JANIEX010000158">
    <property type="protein sequence ID" value="KAJ3572059.1"/>
    <property type="molecule type" value="Genomic_DNA"/>
</dbReference>
<evidence type="ECO:0000313" key="4">
    <source>
        <dbReference type="Proteomes" id="UP001213000"/>
    </source>
</evidence>
<name>A0AAD5YY17_9AGAR</name>
<evidence type="ECO:0000256" key="1">
    <source>
        <dbReference type="ARBA" id="ARBA00023002"/>
    </source>
</evidence>
<evidence type="ECO:0008006" key="5">
    <source>
        <dbReference type="Google" id="ProtNLM"/>
    </source>
</evidence>
<keyword evidence="4" id="KW-1185">Reference proteome</keyword>
<keyword evidence="1" id="KW-0560">Oxidoreductase</keyword>